<dbReference type="Proteomes" id="UP001597343">
    <property type="component" value="Unassembled WGS sequence"/>
</dbReference>
<evidence type="ECO:0000256" key="6">
    <source>
        <dbReference type="PROSITE-ProRule" id="PRU00339"/>
    </source>
</evidence>
<comment type="similarity">
    <text evidence="5">Belongs to the Rap family.</text>
</comment>
<evidence type="ECO:0000256" key="4">
    <source>
        <dbReference type="ARBA" id="ARBA00022803"/>
    </source>
</evidence>
<dbReference type="SMART" id="SM00530">
    <property type="entry name" value="HTH_XRE"/>
    <property type="match status" value="1"/>
</dbReference>
<dbReference type="RefSeq" id="WP_386045939.1">
    <property type="nucleotide sequence ID" value="NZ_JBHUIO010000005.1"/>
</dbReference>
<dbReference type="Gene3D" id="1.25.40.10">
    <property type="entry name" value="Tetratricopeptide repeat domain"/>
    <property type="match status" value="1"/>
</dbReference>
<dbReference type="EMBL" id="JBHUIO010000005">
    <property type="protein sequence ID" value="MFD2170200.1"/>
    <property type="molecule type" value="Genomic_DNA"/>
</dbReference>
<keyword evidence="4 6" id="KW-0802">TPR repeat</keyword>
<dbReference type="Gene3D" id="1.10.260.40">
    <property type="entry name" value="lambda repressor-like DNA-binding domains"/>
    <property type="match status" value="1"/>
</dbReference>
<name>A0ABW4ZWS4_9BACL</name>
<dbReference type="PROSITE" id="PS50293">
    <property type="entry name" value="TPR_REGION"/>
    <property type="match status" value="1"/>
</dbReference>
<keyword evidence="3" id="KW-0677">Repeat</keyword>
<dbReference type="Pfam" id="PF13176">
    <property type="entry name" value="TPR_7"/>
    <property type="match status" value="1"/>
</dbReference>
<organism evidence="8 9">
    <name type="scientific">Tumebacillus lipolyticus</name>
    <dbReference type="NCBI Taxonomy" id="1280370"/>
    <lineage>
        <taxon>Bacteria</taxon>
        <taxon>Bacillati</taxon>
        <taxon>Bacillota</taxon>
        <taxon>Bacilli</taxon>
        <taxon>Bacillales</taxon>
        <taxon>Alicyclobacillaceae</taxon>
        <taxon>Tumebacillus</taxon>
    </lineage>
</organism>
<dbReference type="PANTHER" id="PTHR46630">
    <property type="entry name" value="TETRATRICOPEPTIDE REPEAT PROTEIN 29"/>
    <property type="match status" value="1"/>
</dbReference>
<dbReference type="InterPro" id="IPR019734">
    <property type="entry name" value="TPR_rpt"/>
</dbReference>
<dbReference type="PROSITE" id="PS50943">
    <property type="entry name" value="HTH_CROC1"/>
    <property type="match status" value="1"/>
</dbReference>
<keyword evidence="9" id="KW-1185">Reference proteome</keyword>
<evidence type="ECO:0000256" key="1">
    <source>
        <dbReference type="ARBA" id="ARBA00004496"/>
    </source>
</evidence>
<gene>
    <name evidence="8" type="ORF">ACFSOY_09340</name>
</gene>
<dbReference type="Pfam" id="PF13424">
    <property type="entry name" value="TPR_12"/>
    <property type="match status" value="1"/>
</dbReference>
<keyword evidence="2" id="KW-0963">Cytoplasm</keyword>
<feature type="repeat" description="TPR" evidence="6">
    <location>
        <begin position="195"/>
        <end position="228"/>
    </location>
</feature>
<dbReference type="CDD" id="cd00093">
    <property type="entry name" value="HTH_XRE"/>
    <property type="match status" value="1"/>
</dbReference>
<evidence type="ECO:0000259" key="7">
    <source>
        <dbReference type="PROSITE" id="PS50943"/>
    </source>
</evidence>
<sequence length="438" mass="49335">MQYLTLGQKLRLKRKELDLTLKDVAGDHISPATISLVERDLQVPSEELLRYLAERMQTPYSYFKETPEETLGRRAKTLLAEAEALVLRRRYSMASRFAEEILSDAQDLRLHSYIAQSALLLARIALLQEDYHSANDRLFEAQSAAHLSGHHQWLPHIYLQFAQVSFRQTFYAQTLDYLKQADQSLHDLQDDELRRKVLSLLSQTYHKLGKYDQALDAAQQAIALVSKMNNLEAYAESLLLLGTTYREQEQYDQALDLFQQAMRISRQLETQHELSEAERHMAELYVKTGDHQQANLHYELAIQQKLALGDPALLATMLDHVEALLDAGEVAAAQSRLQAALGSEVISLSEEDRARALALSYQISCLVGDESTGRHALEESLQLARSQAMPARLPDLLVKLGRICAKAGDQTMATQLFGEALAGYESLGVIMRPSSKQA</sequence>
<dbReference type="SUPFAM" id="SSF47413">
    <property type="entry name" value="lambda repressor-like DNA-binding domains"/>
    <property type="match status" value="1"/>
</dbReference>
<evidence type="ECO:0000256" key="3">
    <source>
        <dbReference type="ARBA" id="ARBA00022737"/>
    </source>
</evidence>
<evidence type="ECO:0000256" key="5">
    <source>
        <dbReference type="ARBA" id="ARBA00038253"/>
    </source>
</evidence>
<dbReference type="InterPro" id="IPR001387">
    <property type="entry name" value="Cro/C1-type_HTH"/>
</dbReference>
<feature type="domain" description="HTH cro/C1-type" evidence="7">
    <location>
        <begin position="10"/>
        <end position="63"/>
    </location>
</feature>
<protein>
    <submittedName>
        <fullName evidence="8">Tetratricopeptide repeat protein</fullName>
    </submittedName>
</protein>
<reference evidence="9" key="1">
    <citation type="journal article" date="2019" name="Int. J. Syst. Evol. Microbiol.">
        <title>The Global Catalogue of Microorganisms (GCM) 10K type strain sequencing project: providing services to taxonomists for standard genome sequencing and annotation.</title>
        <authorList>
            <consortium name="The Broad Institute Genomics Platform"/>
            <consortium name="The Broad Institute Genome Sequencing Center for Infectious Disease"/>
            <person name="Wu L."/>
            <person name="Ma J."/>
        </authorList>
    </citation>
    <scope>NUCLEOTIDE SEQUENCE [LARGE SCALE GENOMIC DNA]</scope>
    <source>
        <strain evidence="9">CGMCC 1.13574</strain>
    </source>
</reference>
<comment type="subcellular location">
    <subcellularLocation>
        <location evidence="1">Cytoplasm</location>
    </subcellularLocation>
</comment>
<evidence type="ECO:0000313" key="9">
    <source>
        <dbReference type="Proteomes" id="UP001597343"/>
    </source>
</evidence>
<accession>A0ABW4ZWS4</accession>
<dbReference type="InterPro" id="IPR051476">
    <property type="entry name" value="Bac_ResReg_Asp_Phosphatase"/>
</dbReference>
<feature type="repeat" description="TPR" evidence="6">
    <location>
        <begin position="235"/>
        <end position="268"/>
    </location>
</feature>
<dbReference type="SUPFAM" id="SSF48452">
    <property type="entry name" value="TPR-like"/>
    <property type="match status" value="1"/>
</dbReference>
<dbReference type="PROSITE" id="PS50005">
    <property type="entry name" value="TPR"/>
    <property type="match status" value="2"/>
</dbReference>
<dbReference type="PANTHER" id="PTHR46630:SF1">
    <property type="entry name" value="TETRATRICOPEPTIDE REPEAT PROTEIN 29"/>
    <property type="match status" value="1"/>
</dbReference>
<comment type="caution">
    <text evidence="8">The sequence shown here is derived from an EMBL/GenBank/DDBJ whole genome shotgun (WGS) entry which is preliminary data.</text>
</comment>
<dbReference type="InterPro" id="IPR011990">
    <property type="entry name" value="TPR-like_helical_dom_sf"/>
</dbReference>
<evidence type="ECO:0000313" key="8">
    <source>
        <dbReference type="EMBL" id="MFD2170200.1"/>
    </source>
</evidence>
<dbReference type="SMART" id="SM00028">
    <property type="entry name" value="TPR"/>
    <property type="match status" value="4"/>
</dbReference>
<dbReference type="InterPro" id="IPR010982">
    <property type="entry name" value="Lambda_DNA-bd_dom_sf"/>
</dbReference>
<proteinExistence type="inferred from homology"/>
<evidence type="ECO:0000256" key="2">
    <source>
        <dbReference type="ARBA" id="ARBA00022490"/>
    </source>
</evidence>